<evidence type="ECO:0000313" key="3">
    <source>
        <dbReference type="Proteomes" id="UP000078596"/>
    </source>
</evidence>
<protein>
    <recommendedName>
        <fullName evidence="1">ApeI dehydratase-like domain-containing protein</fullName>
    </recommendedName>
</protein>
<dbReference type="OrthoDB" id="9812842at2"/>
<dbReference type="SUPFAM" id="SSF54637">
    <property type="entry name" value="Thioesterase/thiol ester dehydrase-isomerase"/>
    <property type="match status" value="1"/>
</dbReference>
<sequence length="117" mass="12295">MSDAIPQDVPDRTAVRCLPDGHPVFAGHFPTQPIVPGALLLDMVLCHAAHRLSVSPTDLRIEQAKFLRPVSPGEAIDLTLQAPGDSALHRFNIRVGDVSVASGALSVRDLGSTGAPT</sequence>
<proteinExistence type="predicted"/>
<dbReference type="InterPro" id="IPR054545">
    <property type="entry name" value="ApeI-like"/>
</dbReference>
<evidence type="ECO:0000259" key="1">
    <source>
        <dbReference type="Pfam" id="PF22818"/>
    </source>
</evidence>
<evidence type="ECO:0000313" key="2">
    <source>
        <dbReference type="EMBL" id="ANJ68032.1"/>
    </source>
</evidence>
<feature type="domain" description="ApeI dehydratase-like" evidence="1">
    <location>
        <begin position="18"/>
        <end position="103"/>
    </location>
</feature>
<dbReference type="Gene3D" id="3.10.129.10">
    <property type="entry name" value="Hotdog Thioesterase"/>
    <property type="match status" value="1"/>
</dbReference>
<name>A0A191ZJK8_9GAMM</name>
<dbReference type="InterPro" id="IPR029069">
    <property type="entry name" value="HotDog_dom_sf"/>
</dbReference>
<accession>A0A191ZJK8</accession>
<dbReference type="Pfam" id="PF22818">
    <property type="entry name" value="ApeI-like"/>
    <property type="match status" value="1"/>
</dbReference>
<dbReference type="GO" id="GO:0016829">
    <property type="term" value="F:lyase activity"/>
    <property type="evidence" value="ECO:0007669"/>
    <property type="project" value="UniProtKB-KW"/>
</dbReference>
<dbReference type="EMBL" id="CP016027">
    <property type="protein sequence ID" value="ANJ68032.1"/>
    <property type="molecule type" value="Genomic_DNA"/>
</dbReference>
<keyword evidence="3" id="KW-1185">Reference proteome</keyword>
<dbReference type="STRING" id="1860122.A9404_12185"/>
<dbReference type="Proteomes" id="UP000078596">
    <property type="component" value="Chromosome"/>
</dbReference>
<organism evidence="2 3">
    <name type="scientific">Halothiobacillus diazotrophicus</name>
    <dbReference type="NCBI Taxonomy" id="1860122"/>
    <lineage>
        <taxon>Bacteria</taxon>
        <taxon>Pseudomonadati</taxon>
        <taxon>Pseudomonadota</taxon>
        <taxon>Gammaproteobacteria</taxon>
        <taxon>Chromatiales</taxon>
        <taxon>Halothiobacillaceae</taxon>
        <taxon>Halothiobacillus</taxon>
    </lineage>
</organism>
<dbReference type="RefSeq" id="WP_066102078.1">
    <property type="nucleotide sequence ID" value="NZ_CP016027.1"/>
</dbReference>
<dbReference type="AlphaFoldDB" id="A0A191ZJK8"/>
<reference evidence="2 3" key="1">
    <citation type="submission" date="2016-06" db="EMBL/GenBank/DDBJ databases">
        <title>Insight into the functional genes involving in sulfur oxidation in Pearl River water.</title>
        <authorList>
            <person name="Luo J."/>
            <person name="Tan X."/>
            <person name="Lin W."/>
        </authorList>
    </citation>
    <scope>NUCLEOTIDE SEQUENCE [LARGE SCALE GENOMIC DNA]</scope>
    <source>
        <strain evidence="2 3">LS2</strain>
    </source>
</reference>
<gene>
    <name evidence="2" type="ORF">A9404_12185</name>
</gene>
<dbReference type="KEGG" id="haz:A9404_12185"/>